<dbReference type="VEuPathDB" id="TriTrypDB:LdBPK_313100.1"/>
<organism evidence="3 4">
    <name type="scientific">Leishmania donovani</name>
    <dbReference type="NCBI Taxonomy" id="5661"/>
    <lineage>
        <taxon>Eukaryota</taxon>
        <taxon>Discoba</taxon>
        <taxon>Euglenozoa</taxon>
        <taxon>Kinetoplastea</taxon>
        <taxon>Metakinetoplastina</taxon>
        <taxon>Trypanosomatida</taxon>
        <taxon>Trypanosomatidae</taxon>
        <taxon>Leishmaniinae</taxon>
        <taxon>Leishmania</taxon>
    </lineage>
</organism>
<feature type="coiled-coil region" evidence="1">
    <location>
        <begin position="1561"/>
        <end position="1595"/>
    </location>
</feature>
<feature type="region of interest" description="Disordered" evidence="2">
    <location>
        <begin position="1060"/>
        <end position="1113"/>
    </location>
</feature>
<gene>
    <name evidence="3" type="ORF">LdCL_310039300</name>
</gene>
<evidence type="ECO:0000313" key="4">
    <source>
        <dbReference type="Proteomes" id="UP000274082"/>
    </source>
</evidence>
<feature type="region of interest" description="Disordered" evidence="2">
    <location>
        <begin position="1382"/>
        <end position="1444"/>
    </location>
</feature>
<feature type="compositionally biased region" description="Polar residues" evidence="2">
    <location>
        <begin position="1262"/>
        <end position="1271"/>
    </location>
</feature>
<feature type="region of interest" description="Disordered" evidence="2">
    <location>
        <begin position="1"/>
        <end position="23"/>
    </location>
</feature>
<name>A0A3Q8ISX7_LEIDO</name>
<dbReference type="OrthoDB" id="273749at2759"/>
<evidence type="ECO:0000256" key="1">
    <source>
        <dbReference type="SAM" id="Coils"/>
    </source>
</evidence>
<evidence type="ECO:0000256" key="2">
    <source>
        <dbReference type="SAM" id="MobiDB-lite"/>
    </source>
</evidence>
<feature type="compositionally biased region" description="Low complexity" evidence="2">
    <location>
        <begin position="1419"/>
        <end position="1438"/>
    </location>
</feature>
<keyword evidence="4" id="KW-1185">Reference proteome</keyword>
<dbReference type="Proteomes" id="UP000274082">
    <property type="component" value="Chromosome 31"/>
</dbReference>
<dbReference type="VEuPathDB" id="TriTrypDB:LdCL_310039300"/>
<feature type="coiled-coil region" evidence="1">
    <location>
        <begin position="1659"/>
        <end position="1700"/>
    </location>
</feature>
<feature type="coiled-coil region" evidence="1">
    <location>
        <begin position="772"/>
        <end position="822"/>
    </location>
</feature>
<dbReference type="VEuPathDB" id="TriTrypDB:LDHU3_31.5310"/>
<feature type="region of interest" description="Disordered" evidence="2">
    <location>
        <begin position="1789"/>
        <end position="1889"/>
    </location>
</feature>
<protein>
    <submittedName>
        <fullName evidence="3">Uncharacterized protein</fullName>
    </submittedName>
</protein>
<evidence type="ECO:0000313" key="3">
    <source>
        <dbReference type="EMBL" id="AYU81517.1"/>
    </source>
</evidence>
<proteinExistence type="predicted"/>
<feature type="compositionally biased region" description="Polar residues" evidence="2">
    <location>
        <begin position="1800"/>
        <end position="1840"/>
    </location>
</feature>
<accession>A0A3Q8ISX7</accession>
<feature type="compositionally biased region" description="Basic residues" evidence="2">
    <location>
        <begin position="1"/>
        <end position="12"/>
    </location>
</feature>
<keyword evidence="1" id="KW-0175">Coiled coil</keyword>
<feature type="compositionally biased region" description="Basic and acidic residues" evidence="2">
    <location>
        <begin position="1088"/>
        <end position="1097"/>
    </location>
</feature>
<dbReference type="EMBL" id="CP029530">
    <property type="protein sequence ID" value="AYU81517.1"/>
    <property type="molecule type" value="Genomic_DNA"/>
</dbReference>
<sequence>MRAARTRHRPSQRHSGYPISLGWGGPIKGRHGLSTHATKHHMEELAKSLQQAQAAFLGAQDELALLRAYVEEEAEGRGADNVAKAAAVGLETGVALDNPYYVDLHTSVHRRQEAASLLLQRCAHIFYEQFGALEEKAARLENVRVKEKELQSAKKSMQRYFDAHSKELAEERDRHDGALRLEWERRHHLEDGILRLKLERRQQRLAHSVLLMWMKKAMVRNLAREYTRRREAARETYQSATCDALVQRQRVTAARRALFTWRSRVQQRRCQRLKTATAEAEQRAQFFRGELAATQQNLHARLNRDVGERDRIATAVATQEKECAQYEDEVHRLRTALRDMTVEFSERTRTYVRQQEAAEQLFARKEATLRDTVCSLQAALTTEQQAHAALAESSEHFLDHVNACWKAQLQEVAEAVRRKEEYAHHTILGLIGRLQHRHGSLRQEAAKLARDVDTLAPLSERCVRLENALAESEQLLKRSKASSQSWERRCKAAHVVEALLTDRVASAESAALRARSFIRWLGHSHTTSSEKSQRSICSLSDKMETQRRQLLVQHQEQSSRHHAEVAHLRDELEQLRRANVRLQSQLEAAARTQCERDGAYYDSEVRNGELSAAMLREKMERRGVEDKWWSSRASGLLLQEAQQRLYIEAHEGQWWTTLLTRESKVLKVWTASLHGDAAQLTAVCEGWQQHCHQIEAAHAAVRKIATARTACALERGVLYAQTLAVWTTWRDWAQQRRGVAALEARLSASRREMMERHGKELARAHTSHDTALQRLQREHMLEKTQLQSIHQERCAALRRAQAKEVEQLAERHAQQLKIAQTAYAADVAQRDEQAGTMQAQLDHVGCLVVEYCAQATYSRWRAWAAERQAQRTARQRRGMIMRIWEWQTVRTTLIDACAAAKASLWASFTIEIAQERAVEVRRQVRHAAQEKELCHSQQHKLQAAKEVAEEEAAYLRGELQHVRTLYDAEVHYTELLLRTATEERRARRSTLVFTARMAEWRELAHGSLAEHQAAAMEAFADAAGKAVTEVSVARRDELAAYAAQAEEEVVVRNARVSGAIAPSPEETGAEKTRTSDGDSALDVSGRAPGEREVDAKNVEVTTGDGGGQRRSTGAMAMTPPLVQLVPEDLVPRLRSIESYVTATGDSCEAECEADTTPSAQCGPLLAEPFLEALALSSPHLTAAFSHQVGQADVPSTVRHLLELVRLAALRGAAAHRRDHAAELAVIQEKRAHSEEALASLRESMRGLLAEQRSLAGEMHADAQQQRQQYPTSREAGSAQASLASTESWQERLSALADRYTRALDAFYVDTTGREETFYSVSGVLVEADEFSERLLQRFSKNASTMAQLRAQVLAHVPGIASAHQRGAGPDATLPADVAAAVRTVPPSSPEPKAPSLPVTPPSSPGLPDNPIQAACSQRSSLGATTSAVGSTTSPAGSTPERHGLRDRVRFLERLLVETKVQLAEAKSLVGVAHRAASLSKASAEAQVWAAQDAEDFSQLALSKEQLLVLYAASESTTRTLMTAMREYDTQLRGTQAEMSQQLRTACAAVEEALQARHRVDVERYEAKVRALSDSLAAAAREQSRAEARYGELEQQLKSEAASWAEKYSRDTQLIRQSCLSEIDELAGHQRLLEDELQQCRRATQSSIQRAVERQTELLRLEHTEKLRRSERNVARLATEKALLEGRLRSVEEDCERQVQQERAAVARLQHGLAGDAGAAAEMACVATLASFEMHLFGATELYARCATEKAAWLTACVAGLMEQEREQWETEVMQLRERVAFLLEASGADPAAPARDGSFHQGSRNVQESGRTTSPQDKAENSSQALTVSPSPRRSNQGVSSGEGGASIAAWGITAQSSPRRAVSSPSAAKTSRGTQGTMSLASHDTTPTRCRSLSVDSLELSQSFLRYSKMLSDQRSRNATRLERANALAAEVDDLLLRGAQLGHSAASQSAR</sequence>
<feature type="compositionally biased region" description="Low complexity" evidence="2">
    <location>
        <begin position="1855"/>
        <end position="1869"/>
    </location>
</feature>
<feature type="coiled-coil region" evidence="1">
    <location>
        <begin position="558"/>
        <end position="592"/>
    </location>
</feature>
<feature type="coiled-coil region" evidence="1">
    <location>
        <begin position="309"/>
        <end position="343"/>
    </location>
</feature>
<feature type="compositionally biased region" description="Polar residues" evidence="2">
    <location>
        <begin position="1870"/>
        <end position="1889"/>
    </location>
</feature>
<feature type="compositionally biased region" description="Pro residues" evidence="2">
    <location>
        <begin position="1386"/>
        <end position="1404"/>
    </location>
</feature>
<reference evidence="3 4" key="1">
    <citation type="journal article" date="2018" name="Sci. Rep.">
        <title>A complete Leishmania donovani reference genome identifies novel genetic variations associated with virulence.</title>
        <authorList>
            <person name="Lypaczewski P."/>
            <person name="Hoshizaki J."/>
            <person name="Zhang W.-W."/>
            <person name="McCall L.-I."/>
            <person name="Torcivia-Rodriguez J."/>
            <person name="Simonyan V."/>
            <person name="Kaur A."/>
            <person name="Dewar K."/>
            <person name="Matlashewski G."/>
        </authorList>
    </citation>
    <scope>NUCLEOTIDE SEQUENCE [LARGE SCALE GENOMIC DNA]</scope>
    <source>
        <strain evidence="3 4">LdCL</strain>
    </source>
</reference>
<feature type="region of interest" description="Disordered" evidence="2">
    <location>
        <begin position="1257"/>
        <end position="1283"/>
    </location>
</feature>
<feature type="coiled-coil region" evidence="1">
    <location>
        <begin position="1758"/>
        <end position="1785"/>
    </location>
</feature>